<name>A0A9P4UQJ4_9PEZI</name>
<dbReference type="InterPro" id="IPR003615">
    <property type="entry name" value="HNH_nuc"/>
</dbReference>
<dbReference type="OrthoDB" id="2142759at2759"/>
<comment type="caution">
    <text evidence="3">The sequence shown here is derived from an EMBL/GenBank/DDBJ whole genome shotgun (WGS) entry which is preliminary data.</text>
</comment>
<evidence type="ECO:0000256" key="1">
    <source>
        <dbReference type="SAM" id="MobiDB-lite"/>
    </source>
</evidence>
<feature type="compositionally biased region" description="Basic and acidic residues" evidence="1">
    <location>
        <begin position="396"/>
        <end position="419"/>
    </location>
</feature>
<sequence length="459" mass="51627">MAVNASLPPAIRLRAPQVPFDPGCYPQIEARSLVLVRHPGYANGNNILLTLTSSDGDDSYYGVDFRLVHTACAIIADNDYNGWLSLSDDSSASKIALDDGAILQAGEYYYHVPYPSTASPAGAESTPNPLEVSPVQQSSRAYLYPVTPNFRAWKYIEDLHHFARAWNSTTNAAVAAPIPPISNLAAKVTARDGSCRLTASRLMTEVAHMVPAAEKEWFARNRMDQYRRLNSTAERQGPDTDGNAILLRADVHALWDRRYFTLVPKFAEGSWTMVAHTTERLSELHEKFHNIPLQLLRDISPQCLFARFAHDLFPSMINFLSEGRHRRLAVYNTDGSKDCNWYSPDDCQRFCEGQGQGRSASPKRKRRDPDAVTETGITDRIDSPCEEDTGGSGESEDFKETPDREGWDDSCGYKRRLEQEELQEAMDESIGRGRKRTRTCDRQSERGYVDRQVWQHSIA</sequence>
<protein>
    <recommendedName>
        <fullName evidence="2">HNH nuclease domain-containing protein</fullName>
    </recommendedName>
</protein>
<evidence type="ECO:0000313" key="3">
    <source>
        <dbReference type="EMBL" id="KAF2724602.1"/>
    </source>
</evidence>
<reference evidence="3" key="1">
    <citation type="journal article" date="2020" name="Stud. Mycol.">
        <title>101 Dothideomycetes genomes: a test case for predicting lifestyles and emergence of pathogens.</title>
        <authorList>
            <person name="Haridas S."/>
            <person name="Albert R."/>
            <person name="Binder M."/>
            <person name="Bloem J."/>
            <person name="Labutti K."/>
            <person name="Salamov A."/>
            <person name="Andreopoulos B."/>
            <person name="Baker S."/>
            <person name="Barry K."/>
            <person name="Bills G."/>
            <person name="Bluhm B."/>
            <person name="Cannon C."/>
            <person name="Castanera R."/>
            <person name="Culley D."/>
            <person name="Daum C."/>
            <person name="Ezra D."/>
            <person name="Gonzalez J."/>
            <person name="Henrissat B."/>
            <person name="Kuo A."/>
            <person name="Liang C."/>
            <person name="Lipzen A."/>
            <person name="Lutzoni F."/>
            <person name="Magnuson J."/>
            <person name="Mondo S."/>
            <person name="Nolan M."/>
            <person name="Ohm R."/>
            <person name="Pangilinan J."/>
            <person name="Park H.-J."/>
            <person name="Ramirez L."/>
            <person name="Alfaro M."/>
            <person name="Sun H."/>
            <person name="Tritt A."/>
            <person name="Yoshinaga Y."/>
            <person name="Zwiers L.-H."/>
            <person name="Turgeon B."/>
            <person name="Goodwin S."/>
            <person name="Spatafora J."/>
            <person name="Crous P."/>
            <person name="Grigoriev I."/>
        </authorList>
    </citation>
    <scope>NUCLEOTIDE SEQUENCE</scope>
    <source>
        <strain evidence="3">CBS 116435</strain>
    </source>
</reference>
<feature type="domain" description="HNH nuclease" evidence="2">
    <location>
        <begin position="195"/>
        <end position="262"/>
    </location>
</feature>
<keyword evidence="4" id="KW-1185">Reference proteome</keyword>
<feature type="region of interest" description="Disordered" evidence="1">
    <location>
        <begin position="353"/>
        <end position="459"/>
    </location>
</feature>
<dbReference type="AlphaFoldDB" id="A0A9P4UQJ4"/>
<dbReference type="Pfam" id="PF13391">
    <property type="entry name" value="HNH_2"/>
    <property type="match status" value="1"/>
</dbReference>
<accession>A0A9P4UQJ4</accession>
<organism evidence="3 4">
    <name type="scientific">Polychaeton citri CBS 116435</name>
    <dbReference type="NCBI Taxonomy" id="1314669"/>
    <lineage>
        <taxon>Eukaryota</taxon>
        <taxon>Fungi</taxon>
        <taxon>Dikarya</taxon>
        <taxon>Ascomycota</taxon>
        <taxon>Pezizomycotina</taxon>
        <taxon>Dothideomycetes</taxon>
        <taxon>Dothideomycetidae</taxon>
        <taxon>Capnodiales</taxon>
        <taxon>Capnodiaceae</taxon>
        <taxon>Polychaeton</taxon>
    </lineage>
</organism>
<dbReference type="EMBL" id="MU003771">
    <property type="protein sequence ID" value="KAF2724602.1"/>
    <property type="molecule type" value="Genomic_DNA"/>
</dbReference>
<proteinExistence type="predicted"/>
<feature type="compositionally biased region" description="Acidic residues" evidence="1">
    <location>
        <begin position="384"/>
        <end position="395"/>
    </location>
</feature>
<evidence type="ECO:0000313" key="4">
    <source>
        <dbReference type="Proteomes" id="UP000799441"/>
    </source>
</evidence>
<gene>
    <name evidence="3" type="ORF">K431DRAFT_300911</name>
</gene>
<feature type="compositionally biased region" description="Basic and acidic residues" evidence="1">
    <location>
        <begin position="438"/>
        <end position="449"/>
    </location>
</feature>
<evidence type="ECO:0000259" key="2">
    <source>
        <dbReference type="Pfam" id="PF13391"/>
    </source>
</evidence>
<dbReference type="Proteomes" id="UP000799441">
    <property type="component" value="Unassembled WGS sequence"/>
</dbReference>